<dbReference type="InterPro" id="IPR036108">
    <property type="entry name" value="4pyrrol_syn_uPrphyn_synt_sf"/>
</dbReference>
<dbReference type="EMBL" id="CP000453">
    <property type="protein sequence ID" value="ABI57053.1"/>
    <property type="molecule type" value="Genomic_DNA"/>
</dbReference>
<dbReference type="SUPFAM" id="SSF69618">
    <property type="entry name" value="HemD-like"/>
    <property type="match status" value="1"/>
</dbReference>
<dbReference type="OrthoDB" id="5946419at2"/>
<name>Q0A7Y4_ALKEH</name>
<dbReference type="CDD" id="cd06578">
    <property type="entry name" value="HemD"/>
    <property type="match status" value="1"/>
</dbReference>
<dbReference type="eggNOG" id="COG1587">
    <property type="taxonomic scope" value="Bacteria"/>
</dbReference>
<dbReference type="RefSeq" id="WP_011629447.1">
    <property type="nucleotide sequence ID" value="NC_008340.1"/>
</dbReference>
<dbReference type="InterPro" id="IPR039793">
    <property type="entry name" value="UROS/Hem4"/>
</dbReference>
<dbReference type="Pfam" id="PF02602">
    <property type="entry name" value="HEM4"/>
    <property type="match status" value="1"/>
</dbReference>
<feature type="domain" description="Tetrapyrrole biosynthesis uroporphyrinogen III synthase" evidence="1">
    <location>
        <begin position="29"/>
        <end position="263"/>
    </location>
</feature>
<evidence type="ECO:0000313" key="2">
    <source>
        <dbReference type="EMBL" id="ABI57053.1"/>
    </source>
</evidence>
<evidence type="ECO:0000259" key="1">
    <source>
        <dbReference type="Pfam" id="PF02602"/>
    </source>
</evidence>
<gene>
    <name evidence="2" type="ordered locus">Mlg_1707</name>
</gene>
<dbReference type="Gene3D" id="3.40.50.10090">
    <property type="match status" value="2"/>
</dbReference>
<dbReference type="GO" id="GO:0004852">
    <property type="term" value="F:uroporphyrinogen-III synthase activity"/>
    <property type="evidence" value="ECO:0007669"/>
    <property type="project" value="InterPro"/>
</dbReference>
<dbReference type="Proteomes" id="UP000001962">
    <property type="component" value="Chromosome"/>
</dbReference>
<protein>
    <submittedName>
        <fullName evidence="2">Uroporphyrinogen III synthase HEM4</fullName>
    </submittedName>
</protein>
<evidence type="ECO:0000313" key="3">
    <source>
        <dbReference type="Proteomes" id="UP000001962"/>
    </source>
</evidence>
<dbReference type="AlphaFoldDB" id="Q0A7Y4"/>
<keyword evidence="3" id="KW-1185">Reference proteome</keyword>
<organism evidence="2 3">
    <name type="scientific">Alkalilimnicola ehrlichii (strain ATCC BAA-1101 / DSM 17681 / MLHE-1)</name>
    <dbReference type="NCBI Taxonomy" id="187272"/>
    <lineage>
        <taxon>Bacteria</taxon>
        <taxon>Pseudomonadati</taxon>
        <taxon>Pseudomonadota</taxon>
        <taxon>Gammaproteobacteria</taxon>
        <taxon>Chromatiales</taxon>
        <taxon>Ectothiorhodospiraceae</taxon>
        <taxon>Alkalilimnicola</taxon>
    </lineage>
</organism>
<proteinExistence type="predicted"/>
<accession>Q0A7Y4</accession>
<dbReference type="InterPro" id="IPR003754">
    <property type="entry name" value="4pyrrol_synth_uPrphyn_synth"/>
</dbReference>
<dbReference type="KEGG" id="aeh:Mlg_1707"/>
<dbReference type="HOGENOM" id="CLU_011276_9_1_6"/>
<sequence length="281" mass="30809">MSERIDRNALADSLAGRHVAIPESRQLEVLAGLLERRGARVWRCPLVGIHDVANPAPVDDWLRDFVADPPDLLILLTGEGLRRLLSRCEAIGLRDAFLNALSGTSVLCRGPKPARVLQELALTPDRMAVEATTEGVIRTLNGDELQGRRVAVQLYGTNPNQRLMDYLKKAGAHTTTVAPYVYADEAEDDEVRQLVVALGEGRLDALILTSSPQVQRLLQVAKAGNLEELLRDGLRQCTVAAIGPVVARALRERALPVDLMPEHRWFMKPLVQALAKHLGPA</sequence>
<dbReference type="GO" id="GO:0006780">
    <property type="term" value="P:uroporphyrinogen III biosynthetic process"/>
    <property type="evidence" value="ECO:0007669"/>
    <property type="project" value="InterPro"/>
</dbReference>
<dbReference type="PANTHER" id="PTHR40082:SF1">
    <property type="entry name" value="BLR5956 PROTEIN"/>
    <property type="match status" value="1"/>
</dbReference>
<dbReference type="PANTHER" id="PTHR40082">
    <property type="entry name" value="BLR5956 PROTEIN"/>
    <property type="match status" value="1"/>
</dbReference>
<reference evidence="3" key="1">
    <citation type="submission" date="2006-08" db="EMBL/GenBank/DDBJ databases">
        <title>Complete sequence of Alkalilimnicola ehrilichei MLHE-1.</title>
        <authorList>
            <person name="Copeland A."/>
            <person name="Lucas S."/>
            <person name="Lapidus A."/>
            <person name="Barry K."/>
            <person name="Detter J.C."/>
            <person name="Glavina del Rio T."/>
            <person name="Hammon N."/>
            <person name="Israni S."/>
            <person name="Dalin E."/>
            <person name="Tice H."/>
            <person name="Pitluck S."/>
            <person name="Sims D."/>
            <person name="Brettin T."/>
            <person name="Bruce D."/>
            <person name="Han C."/>
            <person name="Tapia R."/>
            <person name="Gilna P."/>
            <person name="Schmutz J."/>
            <person name="Larimer F."/>
            <person name="Land M."/>
            <person name="Hauser L."/>
            <person name="Kyrpides N."/>
            <person name="Mikhailova N."/>
            <person name="Oremland R.S."/>
            <person name="Hoeft S.E."/>
            <person name="Switzer-Blum J."/>
            <person name="Kulp T."/>
            <person name="King G."/>
            <person name="Tabita R."/>
            <person name="Witte B."/>
            <person name="Santini J.M."/>
            <person name="Basu P."/>
            <person name="Hollibaugh J.T."/>
            <person name="Xie G."/>
            <person name="Stolz J.F."/>
            <person name="Richardson P."/>
        </authorList>
    </citation>
    <scope>NUCLEOTIDE SEQUENCE [LARGE SCALE GENOMIC DNA]</scope>
    <source>
        <strain evidence="3">ATCC BAA-1101 / DSM 17681 / MLHE-1</strain>
    </source>
</reference>